<protein>
    <submittedName>
        <fullName evidence="2">Uncharacterized protein</fullName>
    </submittedName>
</protein>
<organism evidence="2 3">
    <name type="scientific">Suillus placidus</name>
    <dbReference type="NCBI Taxonomy" id="48579"/>
    <lineage>
        <taxon>Eukaryota</taxon>
        <taxon>Fungi</taxon>
        <taxon>Dikarya</taxon>
        <taxon>Basidiomycota</taxon>
        <taxon>Agaricomycotina</taxon>
        <taxon>Agaricomycetes</taxon>
        <taxon>Agaricomycetidae</taxon>
        <taxon>Boletales</taxon>
        <taxon>Suillineae</taxon>
        <taxon>Suillaceae</taxon>
        <taxon>Suillus</taxon>
    </lineage>
</organism>
<feature type="region of interest" description="Disordered" evidence="1">
    <location>
        <begin position="1"/>
        <end position="24"/>
    </location>
</feature>
<gene>
    <name evidence="2" type="ORF">EV702DRAFT_1046903</name>
</gene>
<proteinExistence type="predicted"/>
<evidence type="ECO:0000256" key="1">
    <source>
        <dbReference type="SAM" id="MobiDB-lite"/>
    </source>
</evidence>
<dbReference type="AlphaFoldDB" id="A0A9P6ZRQ5"/>
<keyword evidence="3" id="KW-1185">Reference proteome</keyword>
<accession>A0A9P6ZRQ5</accession>
<dbReference type="OrthoDB" id="2693401at2759"/>
<dbReference type="EMBL" id="JABBWD010000033">
    <property type="protein sequence ID" value="KAG1775570.1"/>
    <property type="molecule type" value="Genomic_DNA"/>
</dbReference>
<feature type="compositionally biased region" description="Basic and acidic residues" evidence="1">
    <location>
        <begin position="1"/>
        <end position="13"/>
    </location>
</feature>
<evidence type="ECO:0000313" key="3">
    <source>
        <dbReference type="Proteomes" id="UP000714275"/>
    </source>
</evidence>
<reference evidence="2" key="1">
    <citation type="journal article" date="2020" name="New Phytol.">
        <title>Comparative genomics reveals dynamic genome evolution in host specialist ectomycorrhizal fungi.</title>
        <authorList>
            <person name="Lofgren L.A."/>
            <person name="Nguyen N.H."/>
            <person name="Vilgalys R."/>
            <person name="Ruytinx J."/>
            <person name="Liao H.L."/>
            <person name="Branco S."/>
            <person name="Kuo A."/>
            <person name="LaButti K."/>
            <person name="Lipzen A."/>
            <person name="Andreopoulos W."/>
            <person name="Pangilinan J."/>
            <person name="Riley R."/>
            <person name="Hundley H."/>
            <person name="Na H."/>
            <person name="Barry K."/>
            <person name="Grigoriev I.V."/>
            <person name="Stajich J.E."/>
            <person name="Kennedy P.G."/>
        </authorList>
    </citation>
    <scope>NUCLEOTIDE SEQUENCE</scope>
    <source>
        <strain evidence="2">DOB743</strain>
    </source>
</reference>
<sequence>MALRDVETSERDTQSPGYRRGSTPESWCTCRLQSRYPPTVPTLPTSVSACPLPAYTLSFVLEFTSWLAYPSWIAKLDSDYSWAGSHKFFNFLNSFVECHFSDGSMVDRNVVERIRVINEHTPAIPYFTPAQAFDPLLDGTHTKIVPSHQEGRHFTTVSSSPDIPSQFYEAISTIQYSATTVILAYGAPKTAKSSPSTVPLNDTFSAPKELSKAQIKAVVVTFVEATKSSRDIFASDGVAIKLTKQIGLCYGCVGSIQKKID</sequence>
<comment type="caution">
    <text evidence="2">The sequence shown here is derived from an EMBL/GenBank/DDBJ whole genome shotgun (WGS) entry which is preliminary data.</text>
</comment>
<name>A0A9P6ZRQ5_9AGAM</name>
<evidence type="ECO:0000313" key="2">
    <source>
        <dbReference type="EMBL" id="KAG1775570.1"/>
    </source>
</evidence>
<dbReference type="Proteomes" id="UP000714275">
    <property type="component" value="Unassembled WGS sequence"/>
</dbReference>